<protein>
    <recommendedName>
        <fullName evidence="4">Arginine N-succinyltransferase</fullName>
        <ecNumber evidence="4">2.3.1.109</ecNumber>
    </recommendedName>
</protein>
<evidence type="ECO:0000256" key="4">
    <source>
        <dbReference type="NCBIfam" id="TIGR03244"/>
    </source>
</evidence>
<dbReference type="PANTHER" id="PTHR30420">
    <property type="entry name" value="N-SUCCINYLARGININE DIHYDROLASE"/>
    <property type="match status" value="1"/>
</dbReference>
<dbReference type="GO" id="GO:0006527">
    <property type="term" value="P:L-arginine catabolic process"/>
    <property type="evidence" value="ECO:0007669"/>
    <property type="project" value="UniProtKB-UniRule"/>
</dbReference>
<dbReference type="EC" id="2.3.1.109" evidence="4"/>
<dbReference type="InterPro" id="IPR007041">
    <property type="entry name" value="Arg_succinylTrfase_AstA/AruG"/>
</dbReference>
<comment type="caution">
    <text evidence="5">The sequence shown here is derived from an EMBL/GenBank/DDBJ whole genome shotgun (WGS) entry which is preliminary data.</text>
</comment>
<proteinExistence type="predicted"/>
<keyword evidence="3 5" id="KW-0012">Acyltransferase</keyword>
<gene>
    <name evidence="5" type="primary">astA</name>
    <name evidence="5" type="ORF">NAF29_01675</name>
</gene>
<dbReference type="AlphaFoldDB" id="A0AA41W3Y8"/>
<keyword evidence="1" id="KW-0056">Arginine metabolism</keyword>
<name>A0AA41W3Y8_9GAMM</name>
<dbReference type="SUPFAM" id="SSF55729">
    <property type="entry name" value="Acyl-CoA N-acyltransferases (Nat)"/>
    <property type="match status" value="1"/>
</dbReference>
<accession>A0AA41W3Y8</accession>
<dbReference type="NCBIfam" id="TIGR03243">
    <property type="entry name" value="arg_catab_AOST"/>
    <property type="match status" value="1"/>
</dbReference>
<dbReference type="InterPro" id="IPR016181">
    <property type="entry name" value="Acyl_CoA_acyltransferase"/>
</dbReference>
<organism evidence="5 6">
    <name type="scientific">Echinimonas agarilytica</name>
    <dbReference type="NCBI Taxonomy" id="1215918"/>
    <lineage>
        <taxon>Bacteria</taxon>
        <taxon>Pseudomonadati</taxon>
        <taxon>Pseudomonadota</taxon>
        <taxon>Gammaproteobacteria</taxon>
        <taxon>Alteromonadales</taxon>
        <taxon>Echinimonadaceae</taxon>
        <taxon>Echinimonas</taxon>
    </lineage>
</organism>
<dbReference type="InterPro" id="IPR017650">
    <property type="entry name" value="Arginine_N-succinylTrfase"/>
</dbReference>
<evidence type="ECO:0000313" key="5">
    <source>
        <dbReference type="EMBL" id="MCM2678379.1"/>
    </source>
</evidence>
<evidence type="ECO:0000313" key="6">
    <source>
        <dbReference type="Proteomes" id="UP001165393"/>
    </source>
</evidence>
<keyword evidence="2 5" id="KW-0808">Transferase</keyword>
<dbReference type="EMBL" id="JAMQGP010000001">
    <property type="protein sequence ID" value="MCM2678379.1"/>
    <property type="molecule type" value="Genomic_DNA"/>
</dbReference>
<dbReference type="Gene3D" id="2.40.40.20">
    <property type="match status" value="1"/>
</dbReference>
<keyword evidence="6" id="KW-1185">Reference proteome</keyword>
<evidence type="ECO:0000256" key="2">
    <source>
        <dbReference type="ARBA" id="ARBA00022679"/>
    </source>
</evidence>
<evidence type="ECO:0000256" key="3">
    <source>
        <dbReference type="ARBA" id="ARBA00023315"/>
    </source>
</evidence>
<evidence type="ECO:0000256" key="1">
    <source>
        <dbReference type="ARBA" id="ARBA00022503"/>
    </source>
</evidence>
<dbReference type="Proteomes" id="UP001165393">
    <property type="component" value="Unassembled WGS sequence"/>
</dbReference>
<dbReference type="Pfam" id="PF04958">
    <property type="entry name" value="AstA"/>
    <property type="match status" value="1"/>
</dbReference>
<dbReference type="NCBIfam" id="TIGR03244">
    <property type="entry name" value="arg_catab_AstA"/>
    <property type="match status" value="1"/>
</dbReference>
<dbReference type="RefSeq" id="WP_251259749.1">
    <property type="nucleotide sequence ID" value="NZ_JAMQGP010000001.1"/>
</dbReference>
<dbReference type="GO" id="GO:0008791">
    <property type="term" value="F:arginine N-succinyltransferase activity"/>
    <property type="evidence" value="ECO:0007669"/>
    <property type="project" value="UniProtKB-UniRule"/>
</dbReference>
<dbReference type="PANTHER" id="PTHR30420:SF1">
    <property type="entry name" value="ARGININE N-SUCCINYLTRANSFERASE"/>
    <property type="match status" value="1"/>
</dbReference>
<sequence>MIVIRPIENADFEALKEIAVQSGVGFTSLPVNDDLLMQKIALSEASFASSVSAPAGESYLFVAEDTVTGEVVGTAGIEAAVGLKDAFYHYRLGSVVHSSPELGVHKTVGTLSLCNDYTGAAELCTLFLKPTHREGLNGRLLSKSRFLFIASNLERFGQTIIAEMRGVSDATGVSPFWVWLQDHFFDLDFPTADYLTGIGKKQFIAELMPKYPIYVNLLSEPAQQVIGQVHKDTAPALALLEQEGFVYNQYVDIFDAGPTVECQTSKIESVQNSIVCQVVCGQVPSQAAQFLVAPINAKDFRAGCLRGGLHDDELIISADDAQQLRLNPGDSIRCIALP</sequence>
<reference evidence="5 6" key="1">
    <citation type="journal article" date="2013" name="Antonie Van Leeuwenhoek">
        <title>Echinimonas agarilytica gen. nov., sp. nov., a new gammaproteobacterium isolated from the sea urchin Strongylocentrotus intermedius.</title>
        <authorList>
            <person name="Nedashkovskaya O.I."/>
            <person name="Stenkova A.M."/>
            <person name="Zhukova N.V."/>
            <person name="Van Trappen S."/>
            <person name="Lee J.S."/>
            <person name="Kim S.B."/>
        </authorList>
    </citation>
    <scope>NUCLEOTIDE SEQUENCE [LARGE SCALE GENOMIC DNA]</scope>
    <source>
        <strain evidence="5 6">KMM 6351</strain>
    </source>
</reference>